<protein>
    <submittedName>
        <fullName evidence="3">Putative regulator of septum formation</fullName>
    </submittedName>
</protein>
<reference evidence="3 4" key="1">
    <citation type="submission" date="2019-06" db="EMBL/GenBank/DDBJ databases">
        <title>Sequencing the genomes of 1000 actinobacteria strains.</title>
        <authorList>
            <person name="Klenk H.-P."/>
        </authorList>
    </citation>
    <scope>NUCLEOTIDE SEQUENCE [LARGE SCALE GENOMIC DNA]</scope>
    <source>
        <strain evidence="3 4">DSM 21776</strain>
    </source>
</reference>
<evidence type="ECO:0000259" key="2">
    <source>
        <dbReference type="Pfam" id="PF13845"/>
    </source>
</evidence>
<organism evidence="3 4">
    <name type="scientific">Humibacillus xanthopallidus</name>
    <dbReference type="NCBI Taxonomy" id="412689"/>
    <lineage>
        <taxon>Bacteria</taxon>
        <taxon>Bacillati</taxon>
        <taxon>Actinomycetota</taxon>
        <taxon>Actinomycetes</taxon>
        <taxon>Micrococcales</taxon>
        <taxon>Intrasporangiaceae</taxon>
        <taxon>Humibacillus</taxon>
    </lineage>
</organism>
<evidence type="ECO:0000256" key="1">
    <source>
        <dbReference type="SAM" id="MobiDB-lite"/>
    </source>
</evidence>
<accession>A0A543PTQ3</accession>
<name>A0A543PTQ3_9MICO</name>
<evidence type="ECO:0000313" key="3">
    <source>
        <dbReference type="EMBL" id="TQN47451.1"/>
    </source>
</evidence>
<sequence>MSKGVRSRRTVRNAETMAYVVVTLAAAAAVTILAGCQKVEPLAVAGKAASSASVTTSSSSASSQPTSEASTSSPPPPTSTRPPTQPSTRPPAPPVKAKRIFWQNLKPGMCVRNPSNASVLYITVVDCSATHDAEVTLRALLTGTRKWPGDDAVDAAAEARCNAAFASYVGVPFEQSRLETDFYTTDRTGWSAGDRRLICLVYDPDNTSLTRSLRGSHL</sequence>
<feature type="region of interest" description="Disordered" evidence="1">
    <location>
        <begin position="55"/>
        <end position="95"/>
    </location>
</feature>
<feature type="domain" description="Septum formation-related" evidence="2">
    <location>
        <begin position="108"/>
        <end position="207"/>
    </location>
</feature>
<gene>
    <name evidence="3" type="ORF">FHX52_0553</name>
</gene>
<proteinExistence type="predicted"/>
<evidence type="ECO:0000313" key="4">
    <source>
        <dbReference type="Proteomes" id="UP000320085"/>
    </source>
</evidence>
<feature type="compositionally biased region" description="Low complexity" evidence="1">
    <location>
        <begin position="55"/>
        <end position="72"/>
    </location>
</feature>
<dbReference type="InterPro" id="IPR026004">
    <property type="entry name" value="Septum_form"/>
</dbReference>
<dbReference type="Proteomes" id="UP000320085">
    <property type="component" value="Unassembled WGS sequence"/>
</dbReference>
<feature type="compositionally biased region" description="Pro residues" evidence="1">
    <location>
        <begin position="73"/>
        <end position="94"/>
    </location>
</feature>
<dbReference type="AlphaFoldDB" id="A0A543PTQ3"/>
<dbReference type="EMBL" id="VFQF01000001">
    <property type="protein sequence ID" value="TQN47451.1"/>
    <property type="molecule type" value="Genomic_DNA"/>
</dbReference>
<comment type="caution">
    <text evidence="3">The sequence shown here is derived from an EMBL/GenBank/DDBJ whole genome shotgun (WGS) entry which is preliminary data.</text>
</comment>
<dbReference type="Pfam" id="PF13845">
    <property type="entry name" value="Septum_form"/>
    <property type="match status" value="1"/>
</dbReference>